<dbReference type="SMART" id="SM00530">
    <property type="entry name" value="HTH_XRE"/>
    <property type="match status" value="2"/>
</dbReference>
<accession>A0ABN2RTH9</accession>
<feature type="domain" description="HTH cro/C1-type" evidence="2">
    <location>
        <begin position="42"/>
        <end position="98"/>
    </location>
</feature>
<dbReference type="RefSeq" id="WP_344425486.1">
    <property type="nucleotide sequence ID" value="NZ_BAAANN010000025.1"/>
</dbReference>
<dbReference type="PROSITE" id="PS50943">
    <property type="entry name" value="HTH_CROC1"/>
    <property type="match status" value="1"/>
</dbReference>
<dbReference type="Proteomes" id="UP001501116">
    <property type="component" value="Unassembled WGS sequence"/>
</dbReference>
<proteinExistence type="predicted"/>
<dbReference type="InterPro" id="IPR050807">
    <property type="entry name" value="TransReg_Diox_bact_type"/>
</dbReference>
<protein>
    <recommendedName>
        <fullName evidence="2">HTH cro/C1-type domain-containing protein</fullName>
    </recommendedName>
</protein>
<dbReference type="InterPro" id="IPR010982">
    <property type="entry name" value="Lambda_DNA-bd_dom_sf"/>
</dbReference>
<dbReference type="PANTHER" id="PTHR46797">
    <property type="entry name" value="HTH-TYPE TRANSCRIPTIONAL REGULATOR"/>
    <property type="match status" value="1"/>
</dbReference>
<sequence length="222" mass="24785">MTKLTVVPGKGESPSVDRAYCERVLLAREPELIAFVSLGARLRHLRVGHGLSRKELAEKSGLDADTVANMESDHVMGPRRLLELLRVAEPLGVEAKQLVLLAADDLAARSDWLSKLAMYEPDSHVVEFAPGRWGSRLKGARHHRSEHGRTPLGVVLRRMRRQADMKLADCAQRARRSVSGMCDVENGRRQVSTVDSLVGWSVGLWVPLDDLTEFVIEHRTDR</sequence>
<dbReference type="SUPFAM" id="SSF47413">
    <property type="entry name" value="lambda repressor-like DNA-binding domains"/>
    <property type="match status" value="2"/>
</dbReference>
<keyword evidence="1" id="KW-0238">DNA-binding</keyword>
<dbReference type="InterPro" id="IPR001387">
    <property type="entry name" value="Cro/C1-type_HTH"/>
</dbReference>
<dbReference type="Pfam" id="PF13560">
    <property type="entry name" value="HTH_31"/>
    <property type="match status" value="2"/>
</dbReference>
<evidence type="ECO:0000256" key="1">
    <source>
        <dbReference type="ARBA" id="ARBA00023125"/>
    </source>
</evidence>
<dbReference type="CDD" id="cd00093">
    <property type="entry name" value="HTH_XRE"/>
    <property type="match status" value="1"/>
</dbReference>
<keyword evidence="4" id="KW-1185">Reference proteome</keyword>
<evidence type="ECO:0000313" key="3">
    <source>
        <dbReference type="EMBL" id="GAA1974496.1"/>
    </source>
</evidence>
<name>A0ABN2RTH9_9PSEU</name>
<gene>
    <name evidence="3" type="ORF">GCM10009754_57040</name>
</gene>
<comment type="caution">
    <text evidence="3">The sequence shown here is derived from an EMBL/GenBank/DDBJ whole genome shotgun (WGS) entry which is preliminary data.</text>
</comment>
<dbReference type="EMBL" id="BAAANN010000025">
    <property type="protein sequence ID" value="GAA1974496.1"/>
    <property type="molecule type" value="Genomic_DNA"/>
</dbReference>
<evidence type="ECO:0000259" key="2">
    <source>
        <dbReference type="PROSITE" id="PS50943"/>
    </source>
</evidence>
<evidence type="ECO:0000313" key="4">
    <source>
        <dbReference type="Proteomes" id="UP001501116"/>
    </source>
</evidence>
<dbReference type="PANTHER" id="PTHR46797:SF1">
    <property type="entry name" value="METHYLPHOSPHONATE SYNTHASE"/>
    <property type="match status" value="1"/>
</dbReference>
<reference evidence="3 4" key="1">
    <citation type="journal article" date="2019" name="Int. J. Syst. Evol. Microbiol.">
        <title>The Global Catalogue of Microorganisms (GCM) 10K type strain sequencing project: providing services to taxonomists for standard genome sequencing and annotation.</title>
        <authorList>
            <consortium name="The Broad Institute Genomics Platform"/>
            <consortium name="The Broad Institute Genome Sequencing Center for Infectious Disease"/>
            <person name="Wu L."/>
            <person name="Ma J."/>
        </authorList>
    </citation>
    <scope>NUCLEOTIDE SEQUENCE [LARGE SCALE GENOMIC DNA]</scope>
    <source>
        <strain evidence="3 4">JCM 14545</strain>
    </source>
</reference>
<dbReference type="Gene3D" id="1.10.260.40">
    <property type="entry name" value="lambda repressor-like DNA-binding domains"/>
    <property type="match status" value="2"/>
</dbReference>
<organism evidence="3 4">
    <name type="scientific">Amycolatopsis minnesotensis</name>
    <dbReference type="NCBI Taxonomy" id="337894"/>
    <lineage>
        <taxon>Bacteria</taxon>
        <taxon>Bacillati</taxon>
        <taxon>Actinomycetota</taxon>
        <taxon>Actinomycetes</taxon>
        <taxon>Pseudonocardiales</taxon>
        <taxon>Pseudonocardiaceae</taxon>
        <taxon>Amycolatopsis</taxon>
    </lineage>
</organism>